<protein>
    <recommendedName>
        <fullName evidence="2">Nephrocystin 3-like N-terminal domain-containing protein</fullName>
    </recommendedName>
</protein>
<dbReference type="Pfam" id="PF24883">
    <property type="entry name" value="NPHP3_N"/>
    <property type="match status" value="1"/>
</dbReference>
<dbReference type="Proteomes" id="UP000467700">
    <property type="component" value="Unassembled WGS sequence"/>
</dbReference>
<dbReference type="OrthoDB" id="5967843at2759"/>
<dbReference type="SUPFAM" id="SSF52540">
    <property type="entry name" value="P-loop containing nucleoside triphosphate hydrolases"/>
    <property type="match status" value="1"/>
</dbReference>
<feature type="domain" description="Nephrocystin 3-like N-terminal" evidence="2">
    <location>
        <begin position="81"/>
        <end position="234"/>
    </location>
</feature>
<name>A0A8S0W6B4_CYCAE</name>
<organism evidence="3 4">
    <name type="scientific">Cyclocybe aegerita</name>
    <name type="common">Black poplar mushroom</name>
    <name type="synonym">Agrocybe aegerita</name>
    <dbReference type="NCBI Taxonomy" id="1973307"/>
    <lineage>
        <taxon>Eukaryota</taxon>
        <taxon>Fungi</taxon>
        <taxon>Dikarya</taxon>
        <taxon>Basidiomycota</taxon>
        <taxon>Agaricomycotina</taxon>
        <taxon>Agaricomycetes</taxon>
        <taxon>Agaricomycetidae</taxon>
        <taxon>Agaricales</taxon>
        <taxon>Agaricineae</taxon>
        <taxon>Bolbitiaceae</taxon>
        <taxon>Cyclocybe</taxon>
    </lineage>
</organism>
<keyword evidence="4" id="KW-1185">Reference proteome</keyword>
<keyword evidence="1" id="KW-0677">Repeat</keyword>
<gene>
    <name evidence="3" type="ORF">AAE3_LOCUS6786</name>
</gene>
<dbReference type="InterPro" id="IPR056884">
    <property type="entry name" value="NPHP3-like_N"/>
</dbReference>
<dbReference type="PANTHER" id="PTHR10039:SF5">
    <property type="entry name" value="NACHT DOMAIN-CONTAINING PROTEIN"/>
    <property type="match status" value="1"/>
</dbReference>
<sequence>MSATRLQDVRFFEGARNVFIANSAFHVETTKPSGFDVLKHIIAPSAFHNSGECYDLPRCHPRTREALLRTLMSWVCEGLDRKAFVFWLNGSVGVGKSAIGRTIAEMCERERLLLSSFFFSRSDPTRNNAKLFVTTLAYQVALAVPPARRLIEQAFEDDPVIHTRSLEAQMMKLVIEPLKQAAAARIYIPPLIVVDGLDECVDRSMQCKILDIVHRASISLAAAGRRLIFLVGSRPEQEISLRFDSASLQDITICYTLGDSDDSDHDIRRFLDDGFSEIKKSHPLKSSLPSSWPNSDNINELVWRASGQFLYAHIVIDYTRNIRHRPIDRLSEVLALFVKQANNPFKDLDVLYTHILSSVENVDRVLEILGLHFAKFTSKGFAFSDIVHDRLGLDYEDVKLLFGDLSSVVDVVTTPERGSYTWKMNLQHASLEEFLTNQHRSRQFFVNVEPSVVEWVSWVLQNDLVDHPQHVDDLELAFRRLKSCKSQEFHNVLRDYHLGFLLSKPSLQACAPIGDLVYFTIAQIQMMAFKDSQLLYESQLRVFESQVQLVLGKLYSQPAYTPLLLNDFTTTAYDSTGAALCYMLGVGGTEILPDPLGLRLRWAESQQWLSFLSAFVCDPKRSLQFRVNADRLADAALALIQILSHPVSPTGLIARTLADCKKSLRNRAWITHRVRHTRLAPGKWFKWRFCDLCWKARTPKAGCHGYHEAVPTLAYRASPRSPLIILHSSSELLAYRLALTFLSDMLAEASRSTELIECCRECVFHPTSILFPRKAKIARRAMLKYLERMEAEERGWWLD</sequence>
<dbReference type="AlphaFoldDB" id="A0A8S0W6B4"/>
<reference evidence="3 4" key="1">
    <citation type="submission" date="2020-01" db="EMBL/GenBank/DDBJ databases">
        <authorList>
            <person name="Gupta K D."/>
        </authorList>
    </citation>
    <scope>NUCLEOTIDE SEQUENCE [LARGE SCALE GENOMIC DNA]</scope>
</reference>
<proteinExistence type="predicted"/>
<evidence type="ECO:0000259" key="2">
    <source>
        <dbReference type="Pfam" id="PF24883"/>
    </source>
</evidence>
<evidence type="ECO:0000313" key="4">
    <source>
        <dbReference type="Proteomes" id="UP000467700"/>
    </source>
</evidence>
<evidence type="ECO:0000313" key="3">
    <source>
        <dbReference type="EMBL" id="CAA7264508.1"/>
    </source>
</evidence>
<dbReference type="PANTHER" id="PTHR10039">
    <property type="entry name" value="AMELOGENIN"/>
    <property type="match status" value="1"/>
</dbReference>
<comment type="caution">
    <text evidence="3">The sequence shown here is derived from an EMBL/GenBank/DDBJ whole genome shotgun (WGS) entry which is preliminary data.</text>
</comment>
<dbReference type="EMBL" id="CACVBS010000045">
    <property type="protein sequence ID" value="CAA7264508.1"/>
    <property type="molecule type" value="Genomic_DNA"/>
</dbReference>
<accession>A0A8S0W6B4</accession>
<dbReference type="InterPro" id="IPR027417">
    <property type="entry name" value="P-loop_NTPase"/>
</dbReference>
<evidence type="ECO:0000256" key="1">
    <source>
        <dbReference type="ARBA" id="ARBA00022737"/>
    </source>
</evidence>